<dbReference type="EMBL" id="CP115300">
    <property type="protein sequence ID" value="WBO69186.1"/>
    <property type="molecule type" value="Genomic_DNA"/>
</dbReference>
<name>A0ABY7PEX8_9ACTN</name>
<dbReference type="PANTHER" id="PTHR46637:SF1">
    <property type="entry name" value="BLL5188 PROTEIN"/>
    <property type="match status" value="1"/>
</dbReference>
<accession>A0ABY7PEX8</accession>
<evidence type="ECO:0000313" key="3">
    <source>
        <dbReference type="EMBL" id="WBO69186.1"/>
    </source>
</evidence>
<proteinExistence type="predicted"/>
<feature type="domain" description="Insertion element IS402-like" evidence="2">
    <location>
        <begin position="31"/>
        <end position="103"/>
    </location>
</feature>
<keyword evidence="4" id="KW-1185">Reference proteome</keyword>
<feature type="region of interest" description="Disordered" evidence="1">
    <location>
        <begin position="115"/>
        <end position="150"/>
    </location>
</feature>
<dbReference type="Pfam" id="PF13340">
    <property type="entry name" value="DUF4096"/>
    <property type="match status" value="1"/>
</dbReference>
<evidence type="ECO:0000256" key="1">
    <source>
        <dbReference type="SAM" id="MobiDB-lite"/>
    </source>
</evidence>
<protein>
    <submittedName>
        <fullName evidence="3">Transposase</fullName>
    </submittedName>
</protein>
<organism evidence="3 4">
    <name type="scientific">Streptomyces camelliae</name>
    <dbReference type="NCBI Taxonomy" id="3004093"/>
    <lineage>
        <taxon>Bacteria</taxon>
        <taxon>Bacillati</taxon>
        <taxon>Actinomycetota</taxon>
        <taxon>Actinomycetes</taxon>
        <taxon>Kitasatosporales</taxon>
        <taxon>Streptomycetaceae</taxon>
        <taxon>Streptomyces</taxon>
    </lineage>
</organism>
<sequence length="150" mass="17390">MDPEFRYREGTKCLTIRWHERTGTPVPPDPTDSQWARIEDLLRSRCRPHHFRSPLDLRAALTGMLHRLRTGILWRDLPDRFGAPERVRFRQRTWLADGVWLEIVKLLNEEEMGTPVLSHAEGPEPAIRTALDTEPRPSRQDGPVNPAKIS</sequence>
<dbReference type="Proteomes" id="UP001212326">
    <property type="component" value="Chromosome"/>
</dbReference>
<dbReference type="InterPro" id="IPR025161">
    <property type="entry name" value="IS402-like_dom"/>
</dbReference>
<evidence type="ECO:0000259" key="2">
    <source>
        <dbReference type="Pfam" id="PF13340"/>
    </source>
</evidence>
<gene>
    <name evidence="3" type="ORF">O1G22_12045</name>
</gene>
<evidence type="ECO:0000313" key="4">
    <source>
        <dbReference type="Proteomes" id="UP001212326"/>
    </source>
</evidence>
<reference evidence="3 4" key="1">
    <citation type="submission" date="2022-12" db="EMBL/GenBank/DDBJ databases">
        <authorList>
            <person name="Mo P."/>
        </authorList>
    </citation>
    <scope>NUCLEOTIDE SEQUENCE [LARGE SCALE GENOMIC DNA]</scope>
    <source>
        <strain evidence="3 4">HUAS 2-6</strain>
    </source>
</reference>
<dbReference type="InterPro" id="IPR052909">
    <property type="entry name" value="Transposase_6_like"/>
</dbReference>
<dbReference type="PANTHER" id="PTHR46637">
    <property type="entry name" value="TIS1421-TRANSPOSASE PROTEIN A"/>
    <property type="match status" value="1"/>
</dbReference>